<dbReference type="Pfam" id="PF10604">
    <property type="entry name" value="Polyketide_cyc2"/>
    <property type="match status" value="1"/>
</dbReference>
<accession>A0A6J6D7C7</accession>
<dbReference type="Gene3D" id="3.30.530.20">
    <property type="match status" value="1"/>
</dbReference>
<dbReference type="InterPro" id="IPR023393">
    <property type="entry name" value="START-like_dom_sf"/>
</dbReference>
<evidence type="ECO:0000313" key="1">
    <source>
        <dbReference type="EMBL" id="CAB4559216.1"/>
    </source>
</evidence>
<proteinExistence type="predicted"/>
<organism evidence="1">
    <name type="scientific">freshwater metagenome</name>
    <dbReference type="NCBI Taxonomy" id="449393"/>
    <lineage>
        <taxon>unclassified sequences</taxon>
        <taxon>metagenomes</taxon>
        <taxon>ecological metagenomes</taxon>
    </lineage>
</organism>
<reference evidence="1" key="1">
    <citation type="submission" date="2020-05" db="EMBL/GenBank/DDBJ databases">
        <authorList>
            <person name="Chiriac C."/>
            <person name="Salcher M."/>
            <person name="Ghai R."/>
            <person name="Kavagutti S V."/>
        </authorList>
    </citation>
    <scope>NUCLEOTIDE SEQUENCE</scope>
</reference>
<dbReference type="EMBL" id="CAEZSR010000053">
    <property type="protein sequence ID" value="CAB4559216.1"/>
    <property type="molecule type" value="Genomic_DNA"/>
</dbReference>
<protein>
    <submittedName>
        <fullName evidence="1">Unannotated protein</fullName>
    </submittedName>
</protein>
<dbReference type="InterPro" id="IPR019587">
    <property type="entry name" value="Polyketide_cyclase/dehydratase"/>
</dbReference>
<gene>
    <name evidence="1" type="ORF">UFOPK1493_01644</name>
</gene>
<name>A0A6J6D7C7_9ZZZZ</name>
<dbReference type="CDD" id="cd07812">
    <property type="entry name" value="SRPBCC"/>
    <property type="match status" value="1"/>
</dbReference>
<dbReference type="SUPFAM" id="SSF55961">
    <property type="entry name" value="Bet v1-like"/>
    <property type="match status" value="1"/>
</dbReference>
<dbReference type="AlphaFoldDB" id="A0A6J6D7C7"/>
<sequence>MSRSQNPSTSARTGSRTPLDVSVTATIAAPARVVYDLISDVTRMPEFSPENIRGQWLGGATGPAVGARFKGTNRLGSTTWSTKPTVTAAEPGRRFAFQVPGASGALWTYELTECDGVTTVTESMVQQRPSSPLIRWFQRRAGVTDRAANLRAAMTTTLERVAAAAERRSVAA</sequence>